<dbReference type="PANTHER" id="PTHR43191:SF2">
    <property type="entry name" value="RRNA METHYLTRANSFERASE 3, MITOCHONDRIAL"/>
    <property type="match status" value="1"/>
</dbReference>
<dbReference type="GO" id="GO:0006396">
    <property type="term" value="P:RNA processing"/>
    <property type="evidence" value="ECO:0007669"/>
    <property type="project" value="InterPro"/>
</dbReference>
<dbReference type="GO" id="GO:0005737">
    <property type="term" value="C:cytoplasm"/>
    <property type="evidence" value="ECO:0007669"/>
    <property type="project" value="UniProtKB-ARBA"/>
</dbReference>
<dbReference type="Gene3D" id="3.30.1330.30">
    <property type="match status" value="1"/>
</dbReference>
<evidence type="ECO:0000256" key="2">
    <source>
        <dbReference type="ARBA" id="ARBA00022603"/>
    </source>
</evidence>
<dbReference type="Proteomes" id="UP000028533">
    <property type="component" value="Unassembled WGS sequence"/>
</dbReference>
<dbReference type="SUPFAM" id="SSF75217">
    <property type="entry name" value="alpha/beta knot"/>
    <property type="match status" value="1"/>
</dbReference>
<feature type="domain" description="RNA 2-O ribose methyltransferase substrate binding" evidence="4">
    <location>
        <begin position="31"/>
        <end position="100"/>
    </location>
</feature>
<protein>
    <submittedName>
        <fullName evidence="5">rRNA methylase</fullName>
    </submittedName>
</protein>
<dbReference type="AlphaFoldDB" id="A0A084EMD6"/>
<dbReference type="PANTHER" id="PTHR43191">
    <property type="entry name" value="RRNA METHYLTRANSFERASE 3"/>
    <property type="match status" value="1"/>
</dbReference>
<dbReference type="GO" id="GO:0032259">
    <property type="term" value="P:methylation"/>
    <property type="evidence" value="ECO:0007669"/>
    <property type="project" value="UniProtKB-KW"/>
</dbReference>
<gene>
    <name evidence="5" type="primary">spoU</name>
    <name evidence="5" type="ORF">MCAPa_4440</name>
</gene>
<keyword evidence="3" id="KW-0808">Transferase</keyword>
<evidence type="ECO:0000256" key="1">
    <source>
        <dbReference type="ARBA" id="ARBA00007228"/>
    </source>
</evidence>
<dbReference type="Pfam" id="PF00588">
    <property type="entry name" value="SpoU_methylase"/>
    <property type="match status" value="1"/>
</dbReference>
<dbReference type="CDD" id="cd18095">
    <property type="entry name" value="SpoU-like_rRNA-MTase"/>
    <property type="match status" value="1"/>
</dbReference>
<evidence type="ECO:0000256" key="3">
    <source>
        <dbReference type="ARBA" id="ARBA00022679"/>
    </source>
</evidence>
<accession>A0A084EMD6</accession>
<name>A0A084EMD6_MYCCA</name>
<dbReference type="Gene3D" id="3.40.1280.10">
    <property type="match status" value="1"/>
</dbReference>
<dbReference type="SMART" id="SM00967">
    <property type="entry name" value="SpoU_sub_bind"/>
    <property type="match status" value="1"/>
</dbReference>
<proteinExistence type="inferred from homology"/>
<keyword evidence="2 5" id="KW-0489">Methyltransferase</keyword>
<dbReference type="EMBL" id="JFDO01000016">
    <property type="protein sequence ID" value="KEZ19128.1"/>
    <property type="molecule type" value="Genomic_DNA"/>
</dbReference>
<evidence type="ECO:0000313" key="5">
    <source>
        <dbReference type="EMBL" id="KEZ19128.1"/>
    </source>
</evidence>
<dbReference type="InterPro" id="IPR029026">
    <property type="entry name" value="tRNA_m1G_MTases_N"/>
</dbReference>
<sequence length="255" mass="28526">MEVISSVSNPKIKEILKLKDRKHRNKQKLFIVEGFHMIMEAYNDQIIKTLLGTSKALEVLKDEIPNIEQVIEISENVAKKISDTVTSQQIFAICSMPENTKIDFENNILLLDQIQDPGNLGTLIRSAASFNFKTVIASPNSVNFHNQKVLRSTQGNLFQVNLVNEYLVKVINQLHDNNYIIIGTSLHDDSKALSKVKFDSDDKYALIIGNEGKGISPELLDLIDLNINIEMAENVDSINAAVAGSIIMYQINNAK</sequence>
<dbReference type="InterPro" id="IPR051259">
    <property type="entry name" value="rRNA_Methyltransferase"/>
</dbReference>
<dbReference type="InterPro" id="IPR053888">
    <property type="entry name" value="MRM3-like_sub_bind"/>
</dbReference>
<comment type="caution">
    <text evidence="5">The sequence shown here is derived from an EMBL/GenBank/DDBJ whole genome shotgun (WGS) entry which is preliminary data.</text>
</comment>
<dbReference type="InterPro" id="IPR001537">
    <property type="entry name" value="SpoU_MeTrfase"/>
</dbReference>
<reference evidence="5 6" key="1">
    <citation type="submission" date="2014-02" db="EMBL/GenBank/DDBJ databases">
        <title>Genome sequence of Mycoplasma capricolum subsp. capricolum strain 14232.</title>
        <authorList>
            <person name="Sirand-Pugnet P."/>
            <person name="Breton M."/>
            <person name="Dordet-Frisoni E."/>
            <person name="Baranowski E."/>
            <person name="Barre A."/>
            <person name="Couture C."/>
            <person name="Dupuy V."/>
            <person name="Gaurivaud P."/>
            <person name="Jacob D."/>
            <person name="Lemaitre C."/>
            <person name="Manso-Silvan L."/>
            <person name="Nikolski M."/>
            <person name="Nouvel L.-X."/>
            <person name="Poumarat F."/>
            <person name="Tardy F."/>
            <person name="Thebault P."/>
            <person name="Theil S."/>
            <person name="Citti C."/>
            <person name="Thiaucourt F."/>
            <person name="Blanchard A."/>
        </authorList>
    </citation>
    <scope>NUCLEOTIDE SEQUENCE [LARGE SCALE GENOMIC DNA]</scope>
    <source>
        <strain evidence="5 6">14232</strain>
    </source>
</reference>
<dbReference type="InterPro" id="IPR013123">
    <property type="entry name" value="SpoU_subst-bd"/>
</dbReference>
<dbReference type="InterPro" id="IPR029028">
    <property type="entry name" value="Alpha/beta_knot_MTases"/>
</dbReference>
<comment type="similarity">
    <text evidence="1">Belongs to the class IV-like SAM-binding methyltransferase superfamily. RNA methyltransferase TrmH family.</text>
</comment>
<dbReference type="GeneID" id="23778582"/>
<dbReference type="RefSeq" id="WP_011387335.1">
    <property type="nucleotide sequence ID" value="NZ_JFDO01000016.1"/>
</dbReference>
<dbReference type="GO" id="GO:0008173">
    <property type="term" value="F:RNA methyltransferase activity"/>
    <property type="evidence" value="ECO:0007669"/>
    <property type="project" value="InterPro"/>
</dbReference>
<dbReference type="GO" id="GO:0003723">
    <property type="term" value="F:RNA binding"/>
    <property type="evidence" value="ECO:0007669"/>
    <property type="project" value="InterPro"/>
</dbReference>
<organism evidence="5 6">
    <name type="scientific">Mycoplasma capricolum subsp. capricolum 14232</name>
    <dbReference type="NCBI Taxonomy" id="1188238"/>
    <lineage>
        <taxon>Bacteria</taxon>
        <taxon>Bacillati</taxon>
        <taxon>Mycoplasmatota</taxon>
        <taxon>Mollicutes</taxon>
        <taxon>Mycoplasmataceae</taxon>
        <taxon>Mycoplasma</taxon>
    </lineage>
</organism>
<dbReference type="Pfam" id="PF22435">
    <property type="entry name" value="MRM3-like_sub_bind"/>
    <property type="match status" value="1"/>
</dbReference>
<dbReference type="InterPro" id="IPR029064">
    <property type="entry name" value="Ribosomal_eL30-like_sf"/>
</dbReference>
<evidence type="ECO:0000313" key="6">
    <source>
        <dbReference type="Proteomes" id="UP000028533"/>
    </source>
</evidence>
<evidence type="ECO:0000259" key="4">
    <source>
        <dbReference type="SMART" id="SM00967"/>
    </source>
</evidence>
<dbReference type="SUPFAM" id="SSF55315">
    <property type="entry name" value="L30e-like"/>
    <property type="match status" value="1"/>
</dbReference>